<protein>
    <submittedName>
        <fullName evidence="3">Uncharacterized protein</fullName>
    </submittedName>
</protein>
<keyword evidence="2" id="KW-1133">Transmembrane helix</keyword>
<name>A0A934RTN7_9BACT</name>
<dbReference type="EMBL" id="JAENIL010000011">
    <property type="protein sequence ID" value="MBK1876677.1"/>
    <property type="molecule type" value="Genomic_DNA"/>
</dbReference>
<feature type="compositionally biased region" description="Basic and acidic residues" evidence="1">
    <location>
        <begin position="36"/>
        <end position="48"/>
    </location>
</feature>
<sequence length="60" mass="6638">MLEDFVEFVFSALLGLGLLVVVVLLARRNMIKEMKRQEELEASEKGAKESQGQAGTPDQS</sequence>
<feature type="compositionally biased region" description="Polar residues" evidence="1">
    <location>
        <begin position="50"/>
        <end position="60"/>
    </location>
</feature>
<organism evidence="3 4">
    <name type="scientific">Pelagicoccus mobilis</name>
    <dbReference type="NCBI Taxonomy" id="415221"/>
    <lineage>
        <taxon>Bacteria</taxon>
        <taxon>Pseudomonadati</taxon>
        <taxon>Verrucomicrobiota</taxon>
        <taxon>Opitutia</taxon>
        <taxon>Puniceicoccales</taxon>
        <taxon>Pelagicoccaceae</taxon>
        <taxon>Pelagicoccus</taxon>
    </lineage>
</organism>
<keyword evidence="2" id="KW-0812">Transmembrane</keyword>
<accession>A0A934RTN7</accession>
<dbReference type="RefSeq" id="WP_200354894.1">
    <property type="nucleotide sequence ID" value="NZ_JAENIL010000011.1"/>
</dbReference>
<dbReference type="Proteomes" id="UP000617628">
    <property type="component" value="Unassembled WGS sequence"/>
</dbReference>
<evidence type="ECO:0000256" key="1">
    <source>
        <dbReference type="SAM" id="MobiDB-lite"/>
    </source>
</evidence>
<proteinExistence type="predicted"/>
<dbReference type="AlphaFoldDB" id="A0A934RTN7"/>
<reference evidence="3" key="1">
    <citation type="submission" date="2021-01" db="EMBL/GenBank/DDBJ databases">
        <title>Modified the classification status of verrucomicrobia.</title>
        <authorList>
            <person name="Feng X."/>
        </authorList>
    </citation>
    <scope>NUCLEOTIDE SEQUENCE</scope>
    <source>
        <strain evidence="3">KCTC 13126</strain>
    </source>
</reference>
<keyword evidence="2" id="KW-0472">Membrane</keyword>
<gene>
    <name evidence="3" type="ORF">JIN87_07345</name>
</gene>
<evidence type="ECO:0000313" key="4">
    <source>
        <dbReference type="Proteomes" id="UP000617628"/>
    </source>
</evidence>
<evidence type="ECO:0000313" key="3">
    <source>
        <dbReference type="EMBL" id="MBK1876677.1"/>
    </source>
</evidence>
<comment type="caution">
    <text evidence="3">The sequence shown here is derived from an EMBL/GenBank/DDBJ whole genome shotgun (WGS) entry which is preliminary data.</text>
</comment>
<feature type="region of interest" description="Disordered" evidence="1">
    <location>
        <begin position="36"/>
        <end position="60"/>
    </location>
</feature>
<keyword evidence="4" id="KW-1185">Reference proteome</keyword>
<feature type="transmembrane region" description="Helical" evidence="2">
    <location>
        <begin position="6"/>
        <end position="26"/>
    </location>
</feature>
<evidence type="ECO:0000256" key="2">
    <source>
        <dbReference type="SAM" id="Phobius"/>
    </source>
</evidence>